<dbReference type="SUPFAM" id="SSF52540">
    <property type="entry name" value="P-loop containing nucleoside triphosphate hydrolases"/>
    <property type="match status" value="1"/>
</dbReference>
<evidence type="ECO:0000313" key="2">
    <source>
        <dbReference type="EMBL" id="SCZ76254.1"/>
    </source>
</evidence>
<dbReference type="PANTHER" id="PTHR30050">
    <property type="entry name" value="CHROMOSOMAL REPLICATION INITIATOR PROTEIN DNAA"/>
    <property type="match status" value="1"/>
</dbReference>
<dbReference type="AlphaFoldDB" id="A0A1G5RQG7"/>
<reference evidence="2 3" key="1">
    <citation type="submission" date="2016-10" db="EMBL/GenBank/DDBJ databases">
        <authorList>
            <person name="de Groot N.N."/>
        </authorList>
    </citation>
    <scope>NUCLEOTIDE SEQUENCE [LARGE SCALE GENOMIC DNA]</scope>
    <source>
        <strain evidence="2 3">DSM 10317</strain>
    </source>
</reference>
<sequence length="265" mass="31172">MALKERAAGQSQKLIYMDSKDCPICKGTGFEYYEDEQGRPFTRECSCGIRQKQIKKNRIEFANIPYGFKAMRLANYREDVYESQESRIIVEKNLKAANWWMDNFEDMKKFGKGFYLYSPTKGCGKTRFAISLANELIETKNCSVKFATSIQIINELKATWNKSYEYTEQQLLEELARAEVLIIDDFDTETPKEWIEERFYQIINTRYMNNLITIFTSNTALENTSYDERIKNRILEKSYRLVFPYESIRDKMGKSNQEELKAAIA</sequence>
<proteinExistence type="predicted"/>
<dbReference type="Proteomes" id="UP000199428">
    <property type="component" value="Unassembled WGS sequence"/>
</dbReference>
<dbReference type="GO" id="GO:0006260">
    <property type="term" value="P:DNA replication"/>
    <property type="evidence" value="ECO:0007669"/>
    <property type="project" value="TreeGrafter"/>
</dbReference>
<protein>
    <submittedName>
        <fullName evidence="2">DNA replication protein DnaC</fullName>
    </submittedName>
</protein>
<organism evidence="2 3">
    <name type="scientific">Pseudobutyrivibrio xylanivorans</name>
    <dbReference type="NCBI Taxonomy" id="185007"/>
    <lineage>
        <taxon>Bacteria</taxon>
        <taxon>Bacillati</taxon>
        <taxon>Bacillota</taxon>
        <taxon>Clostridia</taxon>
        <taxon>Lachnospirales</taxon>
        <taxon>Lachnospiraceae</taxon>
        <taxon>Pseudobutyrivibrio</taxon>
    </lineage>
</organism>
<gene>
    <name evidence="2" type="ORF">SAMN02910350_00158</name>
</gene>
<feature type="domain" description="IstB-like ATP-binding" evidence="1">
    <location>
        <begin position="121"/>
        <end position="223"/>
    </location>
</feature>
<accession>A0A1G5RQG7</accession>
<dbReference type="Pfam" id="PF01695">
    <property type="entry name" value="IstB_IS21"/>
    <property type="match status" value="1"/>
</dbReference>
<dbReference type="PANTHER" id="PTHR30050:SF4">
    <property type="entry name" value="ATP-BINDING PROTEIN RV3427C IN INSERTION SEQUENCE-RELATED"/>
    <property type="match status" value="1"/>
</dbReference>
<dbReference type="Gene3D" id="3.40.50.300">
    <property type="entry name" value="P-loop containing nucleotide triphosphate hydrolases"/>
    <property type="match status" value="1"/>
</dbReference>
<dbReference type="InterPro" id="IPR027417">
    <property type="entry name" value="P-loop_NTPase"/>
</dbReference>
<dbReference type="EMBL" id="FMWK01000001">
    <property type="protein sequence ID" value="SCZ76254.1"/>
    <property type="molecule type" value="Genomic_DNA"/>
</dbReference>
<evidence type="ECO:0000313" key="3">
    <source>
        <dbReference type="Proteomes" id="UP000199428"/>
    </source>
</evidence>
<evidence type="ECO:0000259" key="1">
    <source>
        <dbReference type="Pfam" id="PF01695"/>
    </source>
</evidence>
<dbReference type="InterPro" id="IPR002611">
    <property type="entry name" value="IstB_ATP-bd"/>
</dbReference>
<dbReference type="GO" id="GO:0005524">
    <property type="term" value="F:ATP binding"/>
    <property type="evidence" value="ECO:0007669"/>
    <property type="project" value="InterPro"/>
</dbReference>
<name>A0A1G5RQG7_PSEXY</name>